<dbReference type="Proteomes" id="UP000244081">
    <property type="component" value="Unassembled WGS sequence"/>
</dbReference>
<proteinExistence type="inferred from homology"/>
<keyword evidence="5" id="KW-1185">Reference proteome</keyword>
<dbReference type="Pfam" id="PF19305">
    <property type="entry name" value="MmgE_PrpD_C"/>
    <property type="match status" value="1"/>
</dbReference>
<dbReference type="GO" id="GO:0016829">
    <property type="term" value="F:lyase activity"/>
    <property type="evidence" value="ECO:0007669"/>
    <property type="project" value="InterPro"/>
</dbReference>
<dbReference type="EMBL" id="QAYG01000003">
    <property type="protein sequence ID" value="PTW61042.1"/>
    <property type="molecule type" value="Genomic_DNA"/>
</dbReference>
<evidence type="ECO:0000259" key="2">
    <source>
        <dbReference type="Pfam" id="PF03972"/>
    </source>
</evidence>
<dbReference type="PANTHER" id="PTHR16943">
    <property type="entry name" value="2-METHYLCITRATE DEHYDRATASE-RELATED"/>
    <property type="match status" value="1"/>
</dbReference>
<organism evidence="4 5">
    <name type="scientific">Breoghania corrubedonensis</name>
    <dbReference type="NCBI Taxonomy" id="665038"/>
    <lineage>
        <taxon>Bacteria</taxon>
        <taxon>Pseudomonadati</taxon>
        <taxon>Pseudomonadota</taxon>
        <taxon>Alphaproteobacteria</taxon>
        <taxon>Hyphomicrobiales</taxon>
        <taxon>Stappiaceae</taxon>
        <taxon>Breoghania</taxon>
    </lineage>
</organism>
<gene>
    <name evidence="4" type="ORF">C8N35_103224</name>
</gene>
<reference evidence="4 5" key="1">
    <citation type="submission" date="2018-04" db="EMBL/GenBank/DDBJ databases">
        <title>Genomic Encyclopedia of Archaeal and Bacterial Type Strains, Phase II (KMG-II): from individual species to whole genera.</title>
        <authorList>
            <person name="Goeker M."/>
        </authorList>
    </citation>
    <scope>NUCLEOTIDE SEQUENCE [LARGE SCALE GENOMIC DNA]</scope>
    <source>
        <strain evidence="4 5">DSM 23382</strain>
    </source>
</reference>
<accession>A0A2T5VBB3</accession>
<protein>
    <submittedName>
        <fullName evidence="4">2-methylcitrate dehydratase PrpD</fullName>
    </submittedName>
</protein>
<dbReference type="RefSeq" id="WP_107989986.1">
    <property type="nucleotide sequence ID" value="NZ_QAYG01000003.1"/>
</dbReference>
<dbReference type="InterPro" id="IPR042188">
    <property type="entry name" value="MmgE/PrpD_sf_2"/>
</dbReference>
<comment type="caution">
    <text evidence="4">The sequence shown here is derived from an EMBL/GenBank/DDBJ whole genome shotgun (WGS) entry which is preliminary data.</text>
</comment>
<dbReference type="OrthoDB" id="9795089at2"/>
<evidence type="ECO:0000256" key="1">
    <source>
        <dbReference type="ARBA" id="ARBA00006174"/>
    </source>
</evidence>
<dbReference type="InterPro" id="IPR005656">
    <property type="entry name" value="MmgE_PrpD"/>
</dbReference>
<dbReference type="InterPro" id="IPR042183">
    <property type="entry name" value="MmgE/PrpD_sf_1"/>
</dbReference>
<dbReference type="Gene3D" id="1.10.4100.10">
    <property type="entry name" value="2-methylcitrate dehydratase PrpD"/>
    <property type="match status" value="1"/>
</dbReference>
<name>A0A2T5VBB3_9HYPH</name>
<dbReference type="InterPro" id="IPR036148">
    <property type="entry name" value="MmgE/PrpD_sf"/>
</dbReference>
<dbReference type="AlphaFoldDB" id="A0A2T5VBB3"/>
<evidence type="ECO:0000313" key="4">
    <source>
        <dbReference type="EMBL" id="PTW61042.1"/>
    </source>
</evidence>
<dbReference type="InterPro" id="IPR045336">
    <property type="entry name" value="MmgE_PrpD_N"/>
</dbReference>
<comment type="similarity">
    <text evidence="1">Belongs to the PrpD family.</text>
</comment>
<dbReference type="Gene3D" id="3.30.1330.120">
    <property type="entry name" value="2-methylcitrate dehydratase PrpD"/>
    <property type="match status" value="1"/>
</dbReference>
<dbReference type="Pfam" id="PF03972">
    <property type="entry name" value="MmgE_PrpD_N"/>
    <property type="match status" value="1"/>
</dbReference>
<sequence>MSLIETVLDICTLERTAMPQHSLKLARFSLFDWLVCGRAGTGEPLSQKLRELATHEGGHPTASTFGGGRYPARMAALVNGATSHALDYDDTHFAHVGHLSVGIYPAAIAVAEETGANGPDVAEAFLAGAEAAIRIGVSLGAAHYNLGFHQTATAGAFGATIAAARLYGLDRAQTRAAIGLCATRASGLKSQFGTMGKPYNAGIAASNGIESASLARMGFTSCADGLDGPQGFIPTHSPGHSSGHGDTAVAEVAPLPAFLFDDVKYKFHACCHGTHAMIEGLIEALGQRPVSLETVTRITLRTNPRWLRVCDIPAPATGLEVKFSYRWLAGMVIDDRPTGIDTVYTDALAADPALIAFAKHVEIIGDENVDDMQAEGEIVLSSGETLSFSHDLARALPVDMLEKKLIAKAQALLGTEAAALQAVIWDLEDMDARAIGKMIRDAA</sequence>
<evidence type="ECO:0000313" key="5">
    <source>
        <dbReference type="Proteomes" id="UP000244081"/>
    </source>
</evidence>
<feature type="domain" description="MmgE/PrpD N-terminal" evidence="2">
    <location>
        <begin position="11"/>
        <end position="240"/>
    </location>
</feature>
<dbReference type="SUPFAM" id="SSF103378">
    <property type="entry name" value="2-methylcitrate dehydratase PrpD"/>
    <property type="match status" value="1"/>
</dbReference>
<evidence type="ECO:0000259" key="3">
    <source>
        <dbReference type="Pfam" id="PF19305"/>
    </source>
</evidence>
<dbReference type="InterPro" id="IPR045337">
    <property type="entry name" value="MmgE_PrpD_C"/>
</dbReference>
<dbReference type="PANTHER" id="PTHR16943:SF8">
    <property type="entry name" value="2-METHYLCITRATE DEHYDRATASE"/>
    <property type="match status" value="1"/>
</dbReference>
<feature type="domain" description="MmgE/PrpD C-terminal" evidence="3">
    <location>
        <begin position="268"/>
        <end position="416"/>
    </location>
</feature>